<evidence type="ECO:0000313" key="2">
    <source>
        <dbReference type="Proteomes" id="UP000199393"/>
    </source>
</evidence>
<protein>
    <submittedName>
        <fullName evidence="1">Uncharacterized protein</fullName>
    </submittedName>
</protein>
<dbReference type="Proteomes" id="UP000199393">
    <property type="component" value="Chromosome I"/>
</dbReference>
<reference evidence="2" key="1">
    <citation type="submission" date="2016-06" db="EMBL/GenBank/DDBJ databases">
        <authorList>
            <person name="Varghese N."/>
        </authorList>
    </citation>
    <scope>NUCLEOTIDE SEQUENCE [LARGE SCALE GENOMIC DNA]</scope>
    <source>
        <strain evidence="2">DSM 45344</strain>
    </source>
</reference>
<dbReference type="AlphaFoldDB" id="A0A1C3N5L6"/>
<dbReference type="RefSeq" id="WP_157741641.1">
    <property type="nucleotide sequence ID" value="NZ_JBHRWG010000004.1"/>
</dbReference>
<gene>
    <name evidence="1" type="ORF">GA0070620_3420</name>
</gene>
<evidence type="ECO:0000313" key="1">
    <source>
        <dbReference type="EMBL" id="SBV27889.1"/>
    </source>
</evidence>
<organism evidence="1 2">
    <name type="scientific">Micromonospora krabiensis</name>
    <dbReference type="NCBI Taxonomy" id="307121"/>
    <lineage>
        <taxon>Bacteria</taxon>
        <taxon>Bacillati</taxon>
        <taxon>Actinomycetota</taxon>
        <taxon>Actinomycetes</taxon>
        <taxon>Micromonosporales</taxon>
        <taxon>Micromonosporaceae</taxon>
        <taxon>Micromonospora</taxon>
    </lineage>
</organism>
<dbReference type="STRING" id="307121.GA0070620_3420"/>
<sequence>MSVAATLAGDTLVVETTVELDEARKVLAAYSHGSQLVWIVNQETVDVLAAFELTPDEIGELTSECANEEEFGRVLDADYVRYNGSLYPLSDFNADWGITRRVGLPEWMQGWHAYLSDSFSSGLVLRYHKQYDDDHEPDLTGDSGVTIARYIVG</sequence>
<name>A0A1C3N5L6_9ACTN</name>
<dbReference type="EMBL" id="LT598496">
    <property type="protein sequence ID" value="SBV27889.1"/>
    <property type="molecule type" value="Genomic_DNA"/>
</dbReference>
<accession>A0A1C3N5L6</accession>
<keyword evidence="2" id="KW-1185">Reference proteome</keyword>
<proteinExistence type="predicted"/>